<dbReference type="CDD" id="cd19051">
    <property type="entry name" value="LGIC_TM_cation"/>
    <property type="match status" value="1"/>
</dbReference>
<feature type="domain" description="Neurotransmitter-gated ion-channel transmembrane" evidence="7">
    <location>
        <begin position="231"/>
        <end position="352"/>
    </location>
</feature>
<keyword evidence="5" id="KW-0407">Ion channel</keyword>
<dbReference type="FunFam" id="2.70.170.10:FF:000028">
    <property type="entry name" value="AcetylCholine Receptor"/>
    <property type="match status" value="1"/>
</dbReference>
<dbReference type="PROSITE" id="PS00236">
    <property type="entry name" value="NEUROTR_ION_CHANNEL"/>
    <property type="match status" value="1"/>
</dbReference>
<comment type="similarity">
    <text evidence="5">Belongs to the ligand-gated ion channel (TC 1.A.9) family.</text>
</comment>
<dbReference type="GO" id="GO:0034220">
    <property type="term" value="P:monoatomic ion transmembrane transport"/>
    <property type="evidence" value="ECO:0007669"/>
    <property type="project" value="UniProtKB-KW"/>
</dbReference>
<feature type="transmembrane region" description="Helical" evidence="5">
    <location>
        <begin position="226"/>
        <end position="249"/>
    </location>
</feature>
<dbReference type="Gene3D" id="1.20.58.390">
    <property type="entry name" value="Neurotransmitter-gated ion-channel transmembrane domain"/>
    <property type="match status" value="1"/>
</dbReference>
<dbReference type="Gene3D" id="2.70.170.10">
    <property type="entry name" value="Neurotransmitter-gated ion-channel ligand-binding domain"/>
    <property type="match status" value="1"/>
</dbReference>
<feature type="signal peptide" evidence="5">
    <location>
        <begin position="1"/>
        <end position="17"/>
    </location>
</feature>
<evidence type="ECO:0000259" key="7">
    <source>
        <dbReference type="Pfam" id="PF02932"/>
    </source>
</evidence>
<keyword evidence="3 5" id="KW-1133">Transmembrane helix</keyword>
<dbReference type="SUPFAM" id="SSF63712">
    <property type="entry name" value="Nicotinic receptor ligand binding domain-like"/>
    <property type="match status" value="1"/>
</dbReference>
<dbReference type="InterPro" id="IPR006202">
    <property type="entry name" value="Neur_chan_lig-bd"/>
</dbReference>
<dbReference type="SUPFAM" id="SSF90112">
    <property type="entry name" value="Neurotransmitter-gated ion-channel transmembrane pore"/>
    <property type="match status" value="1"/>
</dbReference>
<dbReference type="Pfam" id="PF02931">
    <property type="entry name" value="Neur_chan_LBD"/>
    <property type="match status" value="1"/>
</dbReference>
<feature type="transmembrane region" description="Helical" evidence="5">
    <location>
        <begin position="395"/>
        <end position="416"/>
    </location>
</feature>
<comment type="subcellular location">
    <subcellularLocation>
        <location evidence="1">Membrane</location>
        <topology evidence="1">Multi-pass membrane protein</topology>
    </subcellularLocation>
</comment>
<dbReference type="InterPro" id="IPR036734">
    <property type="entry name" value="Neur_chan_lig-bd_sf"/>
</dbReference>
<keyword evidence="5" id="KW-0813">Transport</keyword>
<sequence length="422" mass="47744">MWITVLVSFCIILAVYGQTMNDSTKLIEDLLKGYDKMIRPTDDQSTPVSLNISMDLVAIQEFDEVLEKFSVVAIIYITWMEPRMMWNPLNYNGLYTTTIPVSNIWTPMLIVGNSFEKIDPLGGDWMTVRYYANGFSVYSPGDVFKTTCSVDVTFYPFDTQSCKVVLIPWGSLPNEIALKSNSDVVLKTFFSENGEWEILSTSVAFAETDTLSLIQFNIKMKRRPTFFLVNVILPIIFMGLLNILVFLLPAESGERISFAITVLLAFTVFLTLVGDNLPKTSQPMSMICYFLLVNLSLSTFICIATILNLRLFHKPESKPVPRLLIAIARKLNCMSAPAQDAIQPYIPGSINEVSCTEKVKMSFKLEKESSQLWASNEEFVPVVNWKEISRMVDKVMCIVSFLWLSISSTAFIVMISNNQEIH</sequence>
<evidence type="ECO:0000259" key="6">
    <source>
        <dbReference type="Pfam" id="PF02931"/>
    </source>
</evidence>
<evidence type="ECO:0000313" key="8">
    <source>
        <dbReference type="EMBL" id="KAL3843077.1"/>
    </source>
</evidence>
<comment type="caution">
    <text evidence="8">The sequence shown here is derived from an EMBL/GenBank/DDBJ whole genome shotgun (WGS) entry which is preliminary data.</text>
</comment>
<feature type="domain" description="Neurotransmitter-gated ion-channel ligand-binding" evidence="6">
    <location>
        <begin position="24"/>
        <end position="224"/>
    </location>
</feature>
<feature type="transmembrane region" description="Helical" evidence="5">
    <location>
        <begin position="256"/>
        <end position="274"/>
    </location>
</feature>
<protein>
    <submittedName>
        <fullName evidence="8">Uncharacterized protein</fullName>
    </submittedName>
</protein>
<dbReference type="Proteomes" id="UP001634394">
    <property type="component" value="Unassembled WGS sequence"/>
</dbReference>
<dbReference type="InterPro" id="IPR038050">
    <property type="entry name" value="Neuro_actylchol_rec"/>
</dbReference>
<dbReference type="AlphaFoldDB" id="A0ABD3U122"/>
<dbReference type="EMBL" id="JBJQND010000017">
    <property type="protein sequence ID" value="KAL3843077.1"/>
    <property type="molecule type" value="Genomic_DNA"/>
</dbReference>
<proteinExistence type="inferred from homology"/>
<accession>A0ABD3U122</accession>
<dbReference type="CDD" id="cd18989">
    <property type="entry name" value="LGIC_ECD_cation"/>
    <property type="match status" value="1"/>
</dbReference>
<evidence type="ECO:0000256" key="4">
    <source>
        <dbReference type="ARBA" id="ARBA00023136"/>
    </source>
</evidence>
<dbReference type="GO" id="GO:0016020">
    <property type="term" value="C:membrane"/>
    <property type="evidence" value="ECO:0007669"/>
    <property type="project" value="UniProtKB-SubCell"/>
</dbReference>
<dbReference type="PANTHER" id="PTHR18945">
    <property type="entry name" value="NEUROTRANSMITTER GATED ION CHANNEL"/>
    <property type="match status" value="1"/>
</dbReference>
<keyword evidence="5" id="KW-0732">Signal</keyword>
<keyword evidence="4 5" id="KW-0472">Membrane</keyword>
<dbReference type="InterPro" id="IPR006029">
    <property type="entry name" value="Neurotrans-gated_channel_TM"/>
</dbReference>
<dbReference type="InterPro" id="IPR018000">
    <property type="entry name" value="Neurotransmitter_ion_chnl_CS"/>
</dbReference>
<dbReference type="InterPro" id="IPR006201">
    <property type="entry name" value="Neur_channel"/>
</dbReference>
<dbReference type="Pfam" id="PF02932">
    <property type="entry name" value="Neur_chan_memb"/>
    <property type="match status" value="1"/>
</dbReference>
<evidence type="ECO:0000256" key="5">
    <source>
        <dbReference type="RuleBase" id="RU000687"/>
    </source>
</evidence>
<name>A0ABD3U122_SINWO</name>
<organism evidence="8 10">
    <name type="scientific">Sinanodonta woodiana</name>
    <name type="common">Chinese pond mussel</name>
    <name type="synonym">Anodonta woodiana</name>
    <dbReference type="NCBI Taxonomy" id="1069815"/>
    <lineage>
        <taxon>Eukaryota</taxon>
        <taxon>Metazoa</taxon>
        <taxon>Spiralia</taxon>
        <taxon>Lophotrochozoa</taxon>
        <taxon>Mollusca</taxon>
        <taxon>Bivalvia</taxon>
        <taxon>Autobranchia</taxon>
        <taxon>Heteroconchia</taxon>
        <taxon>Palaeoheterodonta</taxon>
        <taxon>Unionida</taxon>
        <taxon>Unionoidea</taxon>
        <taxon>Unionidae</taxon>
        <taxon>Unioninae</taxon>
        <taxon>Sinanodonta</taxon>
    </lineage>
</organism>
<dbReference type="PRINTS" id="PR00252">
    <property type="entry name" value="NRIONCHANNEL"/>
</dbReference>
<evidence type="ECO:0000256" key="2">
    <source>
        <dbReference type="ARBA" id="ARBA00022692"/>
    </source>
</evidence>
<keyword evidence="10" id="KW-1185">Reference proteome</keyword>
<feature type="chain" id="PRO_5044523826" evidence="5">
    <location>
        <begin position="18"/>
        <end position="422"/>
    </location>
</feature>
<gene>
    <name evidence="8" type="ORF">ACJMK2_021032</name>
    <name evidence="9" type="ORF">ACJMK2_021077</name>
</gene>
<reference evidence="8 10" key="1">
    <citation type="submission" date="2024-11" db="EMBL/GenBank/DDBJ databases">
        <title>Chromosome-level genome assembly of the freshwater bivalve Anodonta woodiana.</title>
        <authorList>
            <person name="Chen X."/>
        </authorList>
    </citation>
    <scope>NUCLEOTIDE SEQUENCE [LARGE SCALE GENOMIC DNA]</scope>
    <source>
        <strain evidence="8">MN2024</strain>
        <tissue evidence="8">Gills</tissue>
    </source>
</reference>
<evidence type="ECO:0000313" key="10">
    <source>
        <dbReference type="Proteomes" id="UP001634394"/>
    </source>
</evidence>
<dbReference type="EMBL" id="JBJQND010000017">
    <property type="protein sequence ID" value="KAL3843125.1"/>
    <property type="molecule type" value="Genomic_DNA"/>
</dbReference>
<evidence type="ECO:0000313" key="9">
    <source>
        <dbReference type="EMBL" id="KAL3843125.1"/>
    </source>
</evidence>
<keyword evidence="5" id="KW-0406">Ion transport</keyword>
<dbReference type="InterPro" id="IPR036719">
    <property type="entry name" value="Neuro-gated_channel_TM_sf"/>
</dbReference>
<feature type="transmembrane region" description="Helical" evidence="5">
    <location>
        <begin position="286"/>
        <end position="309"/>
    </location>
</feature>
<evidence type="ECO:0000256" key="3">
    <source>
        <dbReference type="ARBA" id="ARBA00022989"/>
    </source>
</evidence>
<evidence type="ECO:0000256" key="1">
    <source>
        <dbReference type="ARBA" id="ARBA00004141"/>
    </source>
</evidence>
<keyword evidence="2 5" id="KW-0812">Transmembrane</keyword>